<dbReference type="Gene3D" id="2.30.30.490">
    <property type="match status" value="1"/>
</dbReference>
<evidence type="ECO:0000313" key="1">
    <source>
        <dbReference type="EMBL" id="KAK1386935.1"/>
    </source>
</evidence>
<comment type="caution">
    <text evidence="1">The sequence shown here is derived from an EMBL/GenBank/DDBJ whole genome shotgun (WGS) entry which is preliminary data.</text>
</comment>
<proteinExistence type="predicted"/>
<dbReference type="EMBL" id="JAUIZM010000004">
    <property type="protein sequence ID" value="KAK1386935.1"/>
    <property type="molecule type" value="Genomic_DNA"/>
</dbReference>
<gene>
    <name evidence="1" type="ORF">POM88_015113</name>
</gene>
<reference evidence="1" key="2">
    <citation type="submission" date="2023-05" db="EMBL/GenBank/DDBJ databases">
        <authorList>
            <person name="Schelkunov M.I."/>
        </authorList>
    </citation>
    <scope>NUCLEOTIDE SEQUENCE</scope>
    <source>
        <strain evidence="1">Hsosn_3</strain>
        <tissue evidence="1">Leaf</tissue>
    </source>
</reference>
<dbReference type="InterPro" id="IPR043151">
    <property type="entry name" value="BAH_sf"/>
</dbReference>
<accession>A0AAD8IN11</accession>
<sequence>MDNKRVYVKWRELFVLSERGRKEVRYYLKTRDGVSDLVVVGKEKRDLKVYRYNIREKSLVGQADFKLKSRKDVIEWLNSVVTGSASRTHQPSLSVGGVLELSNGCQLNSETEDCQLRKPGKIATEVLWIGSPTIFKKKRKHYQSFQRNGVKISVHDFVYVLAEEDKPLVAYLDDMYEDSRGNKMVVI</sequence>
<protein>
    <submittedName>
        <fullName evidence="1">BAH domain-containing protein</fullName>
    </submittedName>
</protein>
<dbReference type="Proteomes" id="UP001237642">
    <property type="component" value="Unassembled WGS sequence"/>
</dbReference>
<organism evidence="1 2">
    <name type="scientific">Heracleum sosnowskyi</name>
    <dbReference type="NCBI Taxonomy" id="360622"/>
    <lineage>
        <taxon>Eukaryota</taxon>
        <taxon>Viridiplantae</taxon>
        <taxon>Streptophyta</taxon>
        <taxon>Embryophyta</taxon>
        <taxon>Tracheophyta</taxon>
        <taxon>Spermatophyta</taxon>
        <taxon>Magnoliopsida</taxon>
        <taxon>eudicotyledons</taxon>
        <taxon>Gunneridae</taxon>
        <taxon>Pentapetalae</taxon>
        <taxon>asterids</taxon>
        <taxon>campanulids</taxon>
        <taxon>Apiales</taxon>
        <taxon>Apiaceae</taxon>
        <taxon>Apioideae</taxon>
        <taxon>apioid superclade</taxon>
        <taxon>Tordylieae</taxon>
        <taxon>Tordyliinae</taxon>
        <taxon>Heracleum</taxon>
    </lineage>
</organism>
<keyword evidence="2" id="KW-1185">Reference proteome</keyword>
<evidence type="ECO:0000313" key="2">
    <source>
        <dbReference type="Proteomes" id="UP001237642"/>
    </source>
</evidence>
<dbReference type="AlphaFoldDB" id="A0AAD8IN11"/>
<name>A0AAD8IN11_9APIA</name>
<reference evidence="1" key="1">
    <citation type="submission" date="2023-02" db="EMBL/GenBank/DDBJ databases">
        <title>Genome of toxic invasive species Heracleum sosnowskyi carries increased number of genes despite the absence of recent whole-genome duplications.</title>
        <authorList>
            <person name="Schelkunov M."/>
            <person name="Shtratnikova V."/>
            <person name="Makarenko M."/>
            <person name="Klepikova A."/>
            <person name="Omelchenko D."/>
            <person name="Novikova G."/>
            <person name="Obukhova E."/>
            <person name="Bogdanov V."/>
            <person name="Penin A."/>
            <person name="Logacheva M."/>
        </authorList>
    </citation>
    <scope>NUCLEOTIDE SEQUENCE</scope>
    <source>
        <strain evidence="1">Hsosn_3</strain>
        <tissue evidence="1">Leaf</tissue>
    </source>
</reference>